<accession>A0ACB8J5Q5</accession>
<proteinExistence type="predicted"/>
<comment type="caution">
    <text evidence="1">The sequence shown here is derived from an EMBL/GenBank/DDBJ whole genome shotgun (WGS) entry which is preliminary data.</text>
</comment>
<sequence>MDRFEILKDIGSGNFGVAKLVRDKWSGELYAVKYIQRGHKIDEHVQREIMNHRALKHPNIIRFKEVFLTPTELAIVMEYAAGGELFERICNAGRFSEDEARYFFQQLISGVSYCHSMQICHRDLKLENTLLDGSKAPRLKICDFGYSKSSVLHSQPKSTVGTPAYIAPEVLSRKEYDGKRITIPEIQKHPWFLKNLPIEFMEEDEGSMQKGDENDQSQSIEEILGIIQEARKPGEGPKFGGQCLIGGSMDLDDLDTDADTDDIETSGDFVCAL</sequence>
<keyword evidence="1" id="KW-0808">Transferase</keyword>
<keyword evidence="1" id="KW-0418">Kinase</keyword>
<keyword evidence="2" id="KW-1185">Reference proteome</keyword>
<gene>
    <name evidence="1" type="ORF">KPL71_020182</name>
</gene>
<organism evidence="1 2">
    <name type="scientific">Citrus sinensis</name>
    <name type="common">Sweet orange</name>
    <name type="synonym">Citrus aurantium var. sinensis</name>
    <dbReference type="NCBI Taxonomy" id="2711"/>
    <lineage>
        <taxon>Eukaryota</taxon>
        <taxon>Viridiplantae</taxon>
        <taxon>Streptophyta</taxon>
        <taxon>Embryophyta</taxon>
        <taxon>Tracheophyta</taxon>
        <taxon>Spermatophyta</taxon>
        <taxon>Magnoliopsida</taxon>
        <taxon>eudicotyledons</taxon>
        <taxon>Gunneridae</taxon>
        <taxon>Pentapetalae</taxon>
        <taxon>rosids</taxon>
        <taxon>malvids</taxon>
        <taxon>Sapindales</taxon>
        <taxon>Rutaceae</taxon>
        <taxon>Aurantioideae</taxon>
        <taxon>Citrus</taxon>
    </lineage>
</organism>
<protein>
    <submittedName>
        <fullName evidence="1">Serine/threonine-protein kinase SAPK1</fullName>
    </submittedName>
</protein>
<evidence type="ECO:0000313" key="2">
    <source>
        <dbReference type="Proteomes" id="UP000829398"/>
    </source>
</evidence>
<dbReference type="Proteomes" id="UP000829398">
    <property type="component" value="Chromosome 7"/>
</dbReference>
<name>A0ACB8J5Q5_CITSI</name>
<dbReference type="EMBL" id="CM039176">
    <property type="protein sequence ID" value="KAH9712910.1"/>
    <property type="molecule type" value="Genomic_DNA"/>
</dbReference>
<evidence type="ECO:0000313" key="1">
    <source>
        <dbReference type="EMBL" id="KAH9712910.1"/>
    </source>
</evidence>
<reference evidence="2" key="1">
    <citation type="journal article" date="2023" name="Hortic. Res.">
        <title>A chromosome-level phased genome enabling allele-level studies in sweet orange: a case study on citrus Huanglongbing tolerance.</title>
        <authorList>
            <person name="Wu B."/>
            <person name="Yu Q."/>
            <person name="Deng Z."/>
            <person name="Duan Y."/>
            <person name="Luo F."/>
            <person name="Gmitter F. Jr."/>
        </authorList>
    </citation>
    <scope>NUCLEOTIDE SEQUENCE [LARGE SCALE GENOMIC DNA]</scope>
    <source>
        <strain evidence="2">cv. Valencia</strain>
    </source>
</reference>